<keyword evidence="6" id="KW-0479">Metal-binding</keyword>
<evidence type="ECO:0000256" key="10">
    <source>
        <dbReference type="ARBA" id="ARBA00023136"/>
    </source>
</evidence>
<organism evidence="17 18">
    <name type="scientific">Halteria grandinella</name>
    <dbReference type="NCBI Taxonomy" id="5974"/>
    <lineage>
        <taxon>Eukaryota</taxon>
        <taxon>Sar</taxon>
        <taxon>Alveolata</taxon>
        <taxon>Ciliophora</taxon>
        <taxon>Intramacronucleata</taxon>
        <taxon>Spirotrichea</taxon>
        <taxon>Stichotrichia</taxon>
        <taxon>Sporadotrichida</taxon>
        <taxon>Halteriidae</taxon>
        <taxon>Halteria</taxon>
    </lineage>
</organism>
<feature type="region of interest" description="Disordered" evidence="15">
    <location>
        <begin position="1"/>
        <end position="56"/>
    </location>
</feature>
<feature type="domain" description="PPM-type phosphatase" evidence="16">
    <location>
        <begin position="468"/>
        <end position="805"/>
    </location>
</feature>
<evidence type="ECO:0000313" key="17">
    <source>
        <dbReference type="EMBL" id="TNV86027.1"/>
    </source>
</evidence>
<dbReference type="Proteomes" id="UP000785679">
    <property type="component" value="Unassembled WGS sequence"/>
</dbReference>
<dbReference type="PANTHER" id="PTHR13832">
    <property type="entry name" value="PROTEIN PHOSPHATASE 2C"/>
    <property type="match status" value="1"/>
</dbReference>
<evidence type="ECO:0000259" key="16">
    <source>
        <dbReference type="PROSITE" id="PS51746"/>
    </source>
</evidence>
<evidence type="ECO:0000256" key="12">
    <source>
        <dbReference type="ARBA" id="ARBA00047761"/>
    </source>
</evidence>
<dbReference type="EMBL" id="RRYP01001382">
    <property type="protein sequence ID" value="TNV86027.1"/>
    <property type="molecule type" value="Genomic_DNA"/>
</dbReference>
<evidence type="ECO:0000256" key="13">
    <source>
        <dbReference type="ARBA" id="ARBA00048336"/>
    </source>
</evidence>
<evidence type="ECO:0000256" key="5">
    <source>
        <dbReference type="ARBA" id="ARBA00013081"/>
    </source>
</evidence>
<dbReference type="GO" id="GO:0004722">
    <property type="term" value="F:protein serine/threonine phosphatase activity"/>
    <property type="evidence" value="ECO:0007669"/>
    <property type="project" value="UniProtKB-EC"/>
</dbReference>
<dbReference type="PROSITE" id="PS51746">
    <property type="entry name" value="PPM_2"/>
    <property type="match status" value="1"/>
</dbReference>
<feature type="region of interest" description="Disordered" evidence="15">
    <location>
        <begin position="830"/>
        <end position="862"/>
    </location>
</feature>
<protein>
    <recommendedName>
        <fullName evidence="5">protein-serine/threonine phosphatase</fullName>
        <ecNumber evidence="5">3.1.3.16</ecNumber>
    </recommendedName>
</protein>
<feature type="region of interest" description="Disordered" evidence="15">
    <location>
        <begin position="1097"/>
        <end position="1127"/>
    </location>
</feature>
<dbReference type="Gene3D" id="3.60.40.10">
    <property type="entry name" value="PPM-type phosphatase domain"/>
    <property type="match status" value="1"/>
</dbReference>
<evidence type="ECO:0000313" key="18">
    <source>
        <dbReference type="Proteomes" id="UP000785679"/>
    </source>
</evidence>
<evidence type="ECO:0000256" key="7">
    <source>
        <dbReference type="ARBA" id="ARBA00022801"/>
    </source>
</evidence>
<dbReference type="InterPro" id="IPR015655">
    <property type="entry name" value="PP2C"/>
</dbReference>
<feature type="compositionally biased region" description="Basic and acidic residues" evidence="15">
    <location>
        <begin position="926"/>
        <end position="941"/>
    </location>
</feature>
<feature type="compositionally biased region" description="Polar residues" evidence="15">
    <location>
        <begin position="296"/>
        <end position="324"/>
    </location>
</feature>
<feature type="region of interest" description="Disordered" evidence="15">
    <location>
        <begin position="244"/>
        <end position="411"/>
    </location>
</feature>
<reference evidence="17" key="1">
    <citation type="submission" date="2019-06" db="EMBL/GenBank/DDBJ databases">
        <authorList>
            <person name="Zheng W."/>
        </authorList>
    </citation>
    <scope>NUCLEOTIDE SEQUENCE</scope>
    <source>
        <strain evidence="17">QDHG01</strain>
    </source>
</reference>
<keyword evidence="8" id="KW-0460">Magnesium</keyword>
<sequence>MEQIQQSRQTASGGGGGNISQNYPAQPSPASSNYFSNRVGEGPKKSQPPSSTSQGGDFVQQLLARKSIGMGVVNGFISTTTDLSPINGAQRANGYNTNAAPVLQKTLDLRDDPNMSGSPKLKAGFKISPRRVEDNQERGGGSTEPRKQDSVKLNGDSLKSQVLRTSLTLKQGSLPSTQSRNGMSEGNQSVQVDSKKAKPFKSQLNNQQINKTISGGILDIKTLPQSYASQSNQQTTNLSARKYASTNGAENAQKDDDQINNTKNFQTLDMRPSSRITATNQSKAPISSLGPLIPSGQVQSTPQTTKSTSNKQSMYQTTGGNQLAQRLENSRRSVTKPKPLQLSNGSTSYEASTQNQTLSQSTAPHAPITPTSTVGKMIPSTGGSFDNHAQSNQVRSFSGTHGSKAQERASSLTAGLGTNSALRNTLGNTVAKQKAGLIGISTIQTLENPLRNFESAKFASKTHGLIVSYAANTHQGIQRTYNEDRVSIILNMTKPAGKKIAQGDWPKCSYFAIYDGHGGSACADFLKECLHTIIINQDCFPSNPAQALTNGCIAAESQFLQMAESNTINGRVSATGYDKSGSCAIVVLLVENACYVANVGDSRALMSAAGGQKLFVLSRDHRPNEDNERQRINENGGKIYQTQTIQTLHMGIDGPGTQQIVLGPFRVLPGRLSVSRTFGDIEAKSEKLGGKPGVVIAQPEIAQFTINQNGSGQRADAPISAPTPANDHQDFIVMGCDGIFDRMSNLEVQEQAWKTIEECKNKYGLDPGQGGLTVHQVCGKVVDSLMQNAARERSFDNLTIVMVAFKGLQDYLNKRETIVSAEVDQNHIKIHENDNSTIGGEGQSSPQKTKLASSTPSAGQNSIYDKSLKTTLQEKVFASQNQNGKKDSQRGEDHVERLLSQKDQDLVQRAQTEMGNSAMLAKLMHDEERKKSPPTRSEIEQSKQIGALPMLKNASNERSPQIKSTFKAVPPLNNMHNLSGDIQGQSGLGSSRNTNQISKFLTQSNQNNTTLPGTSTKNYNSNDLESGKKMSLPGNTSSLSQQQQQTMISRNRALGIAYNSEKLQDNEFIRASQMFQRQGGNAVSATNAALIAKLATHNQMDQPSSKQSARPKSNQKKSMLGTNSITQGSSLIDGKKLITNSAVQMMINNNNAASLNKSQTKFLTQQQQQQLLGLSPQSHQAPSFTIDKYNSTGGQSTSTPQQQLANSNPAGKRLFDSQYGTTQNYTMEYPQRTSSILAMASDKQVKLPPTNNSTQIRQQLMQQQITANQISASDTAKQQKKKQLPVLKSSDLLPNAQYSSFKGAIAGKR</sequence>
<feature type="region of interest" description="Disordered" evidence="15">
    <location>
        <begin position="107"/>
        <end position="202"/>
    </location>
</feature>
<gene>
    <name evidence="17" type="ORF">FGO68_gene3777</name>
</gene>
<dbReference type="InterPro" id="IPR036457">
    <property type="entry name" value="PPM-type-like_dom_sf"/>
</dbReference>
<feature type="region of interest" description="Disordered" evidence="15">
    <location>
        <begin position="1003"/>
        <end position="1047"/>
    </location>
</feature>
<dbReference type="PANTHER" id="PTHR13832:SF803">
    <property type="entry name" value="PROTEIN PHOSPHATASE 1G"/>
    <property type="match status" value="1"/>
</dbReference>
<evidence type="ECO:0000256" key="11">
    <source>
        <dbReference type="ARBA" id="ARBA00023211"/>
    </source>
</evidence>
<comment type="similarity">
    <text evidence="4 14">Belongs to the PP2C family.</text>
</comment>
<feature type="region of interest" description="Disordered" evidence="15">
    <location>
        <begin position="926"/>
        <end position="947"/>
    </location>
</feature>
<feature type="region of interest" description="Disordered" evidence="15">
    <location>
        <begin position="1166"/>
        <end position="1209"/>
    </location>
</feature>
<feature type="compositionally biased region" description="Low complexity" evidence="15">
    <location>
        <begin position="1191"/>
        <end position="1203"/>
    </location>
</feature>
<comment type="caution">
    <text evidence="17">The sequence shown here is derived from an EMBL/GenBank/DDBJ whole genome shotgun (WGS) entry which is preliminary data.</text>
</comment>
<feature type="compositionally biased region" description="Polar residues" evidence="15">
    <location>
        <begin position="274"/>
        <end position="285"/>
    </location>
</feature>
<feature type="compositionally biased region" description="Polar residues" evidence="15">
    <location>
        <begin position="381"/>
        <end position="411"/>
    </location>
</feature>
<dbReference type="CDD" id="cd00143">
    <property type="entry name" value="PP2Cc"/>
    <property type="match status" value="1"/>
</dbReference>
<feature type="compositionally biased region" description="Polar residues" evidence="15">
    <location>
        <begin position="1003"/>
        <end position="1024"/>
    </location>
</feature>
<keyword evidence="18" id="KW-1185">Reference proteome</keyword>
<dbReference type="InterPro" id="IPR000222">
    <property type="entry name" value="PP2C_BS"/>
</dbReference>
<evidence type="ECO:0000256" key="6">
    <source>
        <dbReference type="ARBA" id="ARBA00022723"/>
    </source>
</evidence>
<proteinExistence type="inferred from homology"/>
<feature type="compositionally biased region" description="Polar residues" evidence="15">
    <location>
        <begin position="341"/>
        <end position="374"/>
    </location>
</feature>
<feature type="compositionally biased region" description="Low complexity" evidence="15">
    <location>
        <begin position="1166"/>
        <end position="1180"/>
    </location>
</feature>
<feature type="region of interest" description="Disordered" evidence="15">
    <location>
        <begin position="974"/>
        <end position="993"/>
    </location>
</feature>
<dbReference type="OrthoDB" id="10264738at2759"/>
<dbReference type="InterPro" id="IPR001932">
    <property type="entry name" value="PPM-type_phosphatase-like_dom"/>
</dbReference>
<dbReference type="GO" id="GO:0046872">
    <property type="term" value="F:metal ion binding"/>
    <property type="evidence" value="ECO:0007669"/>
    <property type="project" value="UniProtKB-KW"/>
</dbReference>
<dbReference type="GO" id="GO:0016020">
    <property type="term" value="C:membrane"/>
    <property type="evidence" value="ECO:0007669"/>
    <property type="project" value="UniProtKB-SubCell"/>
</dbReference>
<feature type="compositionally biased region" description="Polar residues" evidence="15">
    <location>
        <begin position="157"/>
        <end position="192"/>
    </location>
</feature>
<dbReference type="Pfam" id="PF00481">
    <property type="entry name" value="PP2C"/>
    <property type="match status" value="1"/>
</dbReference>
<comment type="cofactor">
    <cofactor evidence="2">
        <name>Mg(2+)</name>
        <dbReference type="ChEBI" id="CHEBI:18420"/>
    </cofactor>
</comment>
<evidence type="ECO:0000256" key="15">
    <source>
        <dbReference type="SAM" id="MobiDB-lite"/>
    </source>
</evidence>
<keyword evidence="10" id="KW-0472">Membrane</keyword>
<keyword evidence="11" id="KW-0464">Manganese</keyword>
<comment type="catalytic activity">
    <reaction evidence="13">
        <text>O-phospho-L-threonyl-[protein] + H2O = L-threonyl-[protein] + phosphate</text>
        <dbReference type="Rhea" id="RHEA:47004"/>
        <dbReference type="Rhea" id="RHEA-COMP:11060"/>
        <dbReference type="Rhea" id="RHEA-COMP:11605"/>
        <dbReference type="ChEBI" id="CHEBI:15377"/>
        <dbReference type="ChEBI" id="CHEBI:30013"/>
        <dbReference type="ChEBI" id="CHEBI:43474"/>
        <dbReference type="ChEBI" id="CHEBI:61977"/>
        <dbReference type="EC" id="3.1.3.16"/>
    </reaction>
</comment>
<comment type="cofactor">
    <cofactor evidence="1">
        <name>Mn(2+)</name>
        <dbReference type="ChEBI" id="CHEBI:29035"/>
    </cofactor>
</comment>
<evidence type="ECO:0000256" key="14">
    <source>
        <dbReference type="RuleBase" id="RU003465"/>
    </source>
</evidence>
<evidence type="ECO:0000256" key="3">
    <source>
        <dbReference type="ARBA" id="ARBA00004170"/>
    </source>
</evidence>
<dbReference type="SMART" id="SM00332">
    <property type="entry name" value="PP2Cc"/>
    <property type="match status" value="1"/>
</dbReference>
<feature type="compositionally biased region" description="Polar residues" evidence="15">
    <location>
        <begin position="835"/>
        <end position="862"/>
    </location>
</feature>
<keyword evidence="9 14" id="KW-0904">Protein phosphatase</keyword>
<evidence type="ECO:0000256" key="8">
    <source>
        <dbReference type="ARBA" id="ARBA00022842"/>
    </source>
</evidence>
<evidence type="ECO:0000256" key="4">
    <source>
        <dbReference type="ARBA" id="ARBA00006702"/>
    </source>
</evidence>
<dbReference type="SUPFAM" id="SSF81606">
    <property type="entry name" value="PP2C-like"/>
    <property type="match status" value="1"/>
</dbReference>
<feature type="compositionally biased region" description="Low complexity" evidence="15">
    <location>
        <begin position="45"/>
        <end position="56"/>
    </location>
</feature>
<evidence type="ECO:0000256" key="2">
    <source>
        <dbReference type="ARBA" id="ARBA00001946"/>
    </source>
</evidence>
<dbReference type="PROSITE" id="PS01032">
    <property type="entry name" value="PPM_1"/>
    <property type="match status" value="1"/>
</dbReference>
<evidence type="ECO:0000256" key="9">
    <source>
        <dbReference type="ARBA" id="ARBA00022912"/>
    </source>
</evidence>
<dbReference type="EC" id="3.1.3.16" evidence="5"/>
<accession>A0A8J8T847</accession>
<comment type="subcellular location">
    <subcellularLocation>
        <location evidence="3">Membrane</location>
        <topology evidence="3">Peripheral membrane protein</topology>
    </subcellularLocation>
</comment>
<keyword evidence="7 14" id="KW-0378">Hydrolase</keyword>
<comment type="catalytic activity">
    <reaction evidence="12">
        <text>O-phospho-L-seryl-[protein] + H2O = L-seryl-[protein] + phosphate</text>
        <dbReference type="Rhea" id="RHEA:20629"/>
        <dbReference type="Rhea" id="RHEA-COMP:9863"/>
        <dbReference type="Rhea" id="RHEA-COMP:11604"/>
        <dbReference type="ChEBI" id="CHEBI:15377"/>
        <dbReference type="ChEBI" id="CHEBI:29999"/>
        <dbReference type="ChEBI" id="CHEBI:43474"/>
        <dbReference type="ChEBI" id="CHEBI:83421"/>
        <dbReference type="EC" id="3.1.3.16"/>
    </reaction>
</comment>
<feature type="compositionally biased region" description="Polar residues" evidence="15">
    <location>
        <begin position="19"/>
        <end position="36"/>
    </location>
</feature>
<evidence type="ECO:0000256" key="1">
    <source>
        <dbReference type="ARBA" id="ARBA00001936"/>
    </source>
</evidence>
<feature type="compositionally biased region" description="Polar residues" evidence="15">
    <location>
        <begin position="1"/>
        <end position="11"/>
    </location>
</feature>
<name>A0A8J8T847_HALGN</name>